<dbReference type="SMART" id="SM00409">
    <property type="entry name" value="IG"/>
    <property type="match status" value="1"/>
</dbReference>
<evidence type="ECO:0000256" key="2">
    <source>
        <dbReference type="SAM" id="SignalP"/>
    </source>
</evidence>
<dbReference type="Proteomes" id="UP001178508">
    <property type="component" value="Chromosome 18"/>
</dbReference>
<gene>
    <name evidence="4" type="ORF">XNOV1_A035988</name>
</gene>
<dbReference type="InterPro" id="IPR003599">
    <property type="entry name" value="Ig_sub"/>
</dbReference>
<evidence type="ECO:0000313" key="5">
    <source>
        <dbReference type="Proteomes" id="UP001178508"/>
    </source>
</evidence>
<evidence type="ECO:0000313" key="4">
    <source>
        <dbReference type="EMBL" id="CAJ1079562.1"/>
    </source>
</evidence>
<name>A0AAV1H5R4_XYRNO</name>
<keyword evidence="1" id="KW-0812">Transmembrane</keyword>
<evidence type="ECO:0000256" key="1">
    <source>
        <dbReference type="SAM" id="Phobius"/>
    </source>
</evidence>
<accession>A0AAV1H5R4</accession>
<keyword evidence="1" id="KW-0472">Membrane</keyword>
<evidence type="ECO:0000259" key="3">
    <source>
        <dbReference type="PROSITE" id="PS50835"/>
    </source>
</evidence>
<dbReference type="Gene3D" id="2.60.40.10">
    <property type="entry name" value="Immunoglobulins"/>
    <property type="match status" value="1"/>
</dbReference>
<dbReference type="SUPFAM" id="SSF48726">
    <property type="entry name" value="Immunoglobulin"/>
    <property type="match status" value="1"/>
</dbReference>
<dbReference type="InterPro" id="IPR013270">
    <property type="entry name" value="CD47_Vset"/>
</dbReference>
<feature type="chain" id="PRO_5043886322" evidence="2">
    <location>
        <begin position="30"/>
        <end position="209"/>
    </location>
</feature>
<sequence>MDDFHKCVNTYRTFSLLFHLLWMLLPTDGKTIHAEAGTTVYLHCINQSISTLKLLKWQMNEVNLFSFTPSKPSPHVFDEARNLSINLLTSESELFALVIKEAQKHHSGNYTCEATMETTIRKQNYELLITEPAGKWSKHMIAVAVAVPCVSLLTFIITLILMLTVCRHRAQNFIHSSHRDSNEQTEDIYENCLENRGYNRPARNKPRAH</sequence>
<dbReference type="AlphaFoldDB" id="A0AAV1H5R4"/>
<reference evidence="4" key="1">
    <citation type="submission" date="2023-08" db="EMBL/GenBank/DDBJ databases">
        <authorList>
            <person name="Alioto T."/>
            <person name="Alioto T."/>
            <person name="Gomez Garrido J."/>
        </authorList>
    </citation>
    <scope>NUCLEOTIDE SEQUENCE</scope>
</reference>
<feature type="transmembrane region" description="Helical" evidence="1">
    <location>
        <begin position="141"/>
        <end position="163"/>
    </location>
</feature>
<dbReference type="InterPro" id="IPR007110">
    <property type="entry name" value="Ig-like_dom"/>
</dbReference>
<dbReference type="InterPro" id="IPR036179">
    <property type="entry name" value="Ig-like_dom_sf"/>
</dbReference>
<feature type="domain" description="Ig-like" evidence="3">
    <location>
        <begin position="26"/>
        <end position="128"/>
    </location>
</feature>
<dbReference type="EMBL" id="OY660881">
    <property type="protein sequence ID" value="CAJ1079562.1"/>
    <property type="molecule type" value="Genomic_DNA"/>
</dbReference>
<dbReference type="PROSITE" id="PS50835">
    <property type="entry name" value="IG_LIKE"/>
    <property type="match status" value="1"/>
</dbReference>
<protein>
    <submittedName>
        <fullName evidence="4">Uncharacterized protein LOC117819776</fullName>
    </submittedName>
</protein>
<proteinExistence type="predicted"/>
<keyword evidence="1" id="KW-1133">Transmembrane helix</keyword>
<keyword evidence="5" id="KW-1185">Reference proteome</keyword>
<feature type="signal peptide" evidence="2">
    <location>
        <begin position="1"/>
        <end position="29"/>
    </location>
</feature>
<keyword evidence="2" id="KW-0732">Signal</keyword>
<dbReference type="InterPro" id="IPR013783">
    <property type="entry name" value="Ig-like_fold"/>
</dbReference>
<organism evidence="4 5">
    <name type="scientific">Xyrichtys novacula</name>
    <name type="common">Pearly razorfish</name>
    <name type="synonym">Hemipteronotus novacula</name>
    <dbReference type="NCBI Taxonomy" id="13765"/>
    <lineage>
        <taxon>Eukaryota</taxon>
        <taxon>Metazoa</taxon>
        <taxon>Chordata</taxon>
        <taxon>Craniata</taxon>
        <taxon>Vertebrata</taxon>
        <taxon>Euteleostomi</taxon>
        <taxon>Actinopterygii</taxon>
        <taxon>Neopterygii</taxon>
        <taxon>Teleostei</taxon>
        <taxon>Neoteleostei</taxon>
        <taxon>Acanthomorphata</taxon>
        <taxon>Eupercaria</taxon>
        <taxon>Labriformes</taxon>
        <taxon>Labridae</taxon>
        <taxon>Xyrichtys</taxon>
    </lineage>
</organism>
<dbReference type="Pfam" id="PF08204">
    <property type="entry name" value="V-set_CD47"/>
    <property type="match status" value="1"/>
</dbReference>